<gene>
    <name evidence="1" type="ORF">LCGC14_0499210</name>
</gene>
<accession>A0A0F9URB4</accession>
<sequence length="121" mass="14136">MSGETKEDKFDRLFRHADAMFDRAEKMFANFPWSKPPSNDGFFTRTVTYVPLEDEEEVEPCNDPSEYKLVKTPTAFESKEAIEEWLNGFGAEGWDLNCFEFGYAIFSRYVEDEDEDEAEVE</sequence>
<comment type="caution">
    <text evidence="1">The sequence shown here is derived from an EMBL/GenBank/DDBJ whole genome shotgun (WGS) entry which is preliminary data.</text>
</comment>
<evidence type="ECO:0000313" key="1">
    <source>
        <dbReference type="EMBL" id="KKN63686.1"/>
    </source>
</evidence>
<reference evidence="1" key="1">
    <citation type="journal article" date="2015" name="Nature">
        <title>Complex archaea that bridge the gap between prokaryotes and eukaryotes.</title>
        <authorList>
            <person name="Spang A."/>
            <person name="Saw J.H."/>
            <person name="Jorgensen S.L."/>
            <person name="Zaremba-Niedzwiedzka K."/>
            <person name="Martijn J."/>
            <person name="Lind A.E."/>
            <person name="van Eijk R."/>
            <person name="Schleper C."/>
            <person name="Guy L."/>
            <person name="Ettema T.J."/>
        </authorList>
    </citation>
    <scope>NUCLEOTIDE SEQUENCE</scope>
</reference>
<protein>
    <submittedName>
        <fullName evidence="1">Uncharacterized protein</fullName>
    </submittedName>
</protein>
<proteinExistence type="predicted"/>
<dbReference type="AlphaFoldDB" id="A0A0F9URB4"/>
<name>A0A0F9URB4_9ZZZZ</name>
<dbReference type="EMBL" id="LAZR01000582">
    <property type="protein sequence ID" value="KKN63686.1"/>
    <property type="molecule type" value="Genomic_DNA"/>
</dbReference>
<organism evidence="1">
    <name type="scientific">marine sediment metagenome</name>
    <dbReference type="NCBI Taxonomy" id="412755"/>
    <lineage>
        <taxon>unclassified sequences</taxon>
        <taxon>metagenomes</taxon>
        <taxon>ecological metagenomes</taxon>
    </lineage>
</organism>